<dbReference type="EMBL" id="JAOAOG010000302">
    <property type="protein sequence ID" value="KAJ6231190.1"/>
    <property type="molecule type" value="Genomic_DNA"/>
</dbReference>
<keyword evidence="2" id="KW-0479">Metal-binding</keyword>
<feature type="domain" description="DDE Tnp4" evidence="3">
    <location>
        <begin position="169"/>
        <end position="328"/>
    </location>
</feature>
<gene>
    <name evidence="4" type="ORF">M0813_06136</name>
</gene>
<accession>A0ABQ8XEW1</accession>
<name>A0ABQ8XEW1_9EUKA</name>
<dbReference type="PANTHER" id="PTHR23080:SF133">
    <property type="entry name" value="SI:CH211-262I1.5-RELATED"/>
    <property type="match status" value="1"/>
</dbReference>
<organism evidence="4 5">
    <name type="scientific">Anaeramoeba flamelloides</name>
    <dbReference type="NCBI Taxonomy" id="1746091"/>
    <lineage>
        <taxon>Eukaryota</taxon>
        <taxon>Metamonada</taxon>
        <taxon>Anaeramoebidae</taxon>
        <taxon>Anaeramoeba</taxon>
    </lineage>
</organism>
<evidence type="ECO:0000313" key="4">
    <source>
        <dbReference type="EMBL" id="KAJ6231190.1"/>
    </source>
</evidence>
<evidence type="ECO:0000313" key="5">
    <source>
        <dbReference type="Proteomes" id="UP001150062"/>
    </source>
</evidence>
<dbReference type="PANTHER" id="PTHR23080">
    <property type="entry name" value="THAP DOMAIN PROTEIN"/>
    <property type="match status" value="1"/>
</dbReference>
<evidence type="ECO:0000256" key="1">
    <source>
        <dbReference type="ARBA" id="ARBA00001968"/>
    </source>
</evidence>
<reference evidence="4" key="1">
    <citation type="submission" date="2022-08" db="EMBL/GenBank/DDBJ databases">
        <title>Novel sulfate-reducing endosymbionts in the free-living metamonad Anaeramoeba.</title>
        <authorList>
            <person name="Jerlstrom-Hultqvist J."/>
            <person name="Cepicka I."/>
            <person name="Gallot-Lavallee L."/>
            <person name="Salas-Leiva D."/>
            <person name="Curtis B.A."/>
            <person name="Zahonova K."/>
            <person name="Pipaliya S."/>
            <person name="Dacks J."/>
            <person name="Roger A.J."/>
        </authorList>
    </citation>
    <scope>NUCLEOTIDE SEQUENCE</scope>
    <source>
        <strain evidence="4">Schooner1</strain>
    </source>
</reference>
<proteinExistence type="predicted"/>
<dbReference type="Pfam" id="PF13359">
    <property type="entry name" value="DDE_Tnp_4"/>
    <property type="match status" value="1"/>
</dbReference>
<comment type="cofactor">
    <cofactor evidence="1">
        <name>a divalent metal cation</name>
        <dbReference type="ChEBI" id="CHEBI:60240"/>
    </cofactor>
</comment>
<protein>
    <recommendedName>
        <fullName evidence="3">DDE Tnp4 domain-containing protein</fullName>
    </recommendedName>
</protein>
<evidence type="ECO:0000259" key="3">
    <source>
        <dbReference type="Pfam" id="PF13359"/>
    </source>
</evidence>
<evidence type="ECO:0000256" key="2">
    <source>
        <dbReference type="ARBA" id="ARBA00022723"/>
    </source>
</evidence>
<dbReference type="InterPro" id="IPR027806">
    <property type="entry name" value="HARBI1_dom"/>
</dbReference>
<dbReference type="Proteomes" id="UP001150062">
    <property type="component" value="Unassembled WGS sequence"/>
</dbReference>
<keyword evidence="5" id="KW-1185">Reference proteome</keyword>
<comment type="caution">
    <text evidence="4">The sequence shown here is derived from an EMBL/GenBank/DDBJ whole genome shotgun (WGS) entry which is preliminary data.</text>
</comment>
<sequence>MEFDEEITQMYENLNEMGEEQILQIRQRIRNQDEEEEIEENRITILKCQRLNKYILFHNMCRFTFDQFDDIWNQLKDHMPESRYKGRRYKLLTKKDHLFMLITYLSHGCSYKAFEKQFGMYKSWICRLIHRLLLHLHPFFEKQFITPVDFDYEKNMHTCPDFPDVVGAIDVTTIKIEKPSRNWKEYYSYKHSYHCFKAQLFVTLRGRVIDIVSGIKGAVHDITIAKQSKLEQMVKTNDPNFSYGFLCDRGYVGLQHKIPSAVICKKKPRGRQLSEEDQLFNKKLSYHRQIVENFFGRLKSKYQILNKLYRYDHKYFVPMFNICCALTNKNFEYQPLRRHPIISYDEHYRIINMARNEDIEIEMEN</sequence>